<gene>
    <name evidence="4" type="ORF">E0L32_002884</name>
</gene>
<dbReference type="GeneID" id="41970331"/>
<feature type="compositionally biased region" description="Polar residues" evidence="1">
    <location>
        <begin position="419"/>
        <end position="428"/>
    </location>
</feature>
<evidence type="ECO:0000256" key="2">
    <source>
        <dbReference type="SAM" id="SignalP"/>
    </source>
</evidence>
<protein>
    <recommendedName>
        <fullName evidence="3">Ecp2 effector protein-like domain-containing protein</fullName>
    </recommendedName>
</protein>
<feature type="region of interest" description="Disordered" evidence="1">
    <location>
        <begin position="419"/>
        <end position="457"/>
    </location>
</feature>
<feature type="compositionally biased region" description="Basic and acidic residues" evidence="1">
    <location>
        <begin position="448"/>
        <end position="457"/>
    </location>
</feature>
<sequence>MKTTSFLAWAAGVLGAPAPNPQAARPGFTEHVVTLPDGQQASVYLRSSMVSIAADIMNTNITSPPRVDFDNNFTPTQTGQDLCTGSDIQAYDVPPLPDKIDCERMWQSIAQTNGYWVLDHWDGQFHIMAYLGTCAISVKPLDSDKAVFIGNNDVAKVVTDTTINFVNQFNKDQCGSQGVISCTSVNQPHLHYQAAGEAEWRFRGWVPIVPEHVEQAGILTSASTRKILFIHSRMNSTGQTSREPPPQEAPHQGRGHDVPNFPYPATRCYIGQYLLVSRAPPAWAWIIVAGFFDDDHNELWHIELFLAQDGFPRRDPSDAGSRANSPNDDINNDRTGSSEGDPSAFEFDRHGACPESQPSLFGFAPICPQVCRILIFVSELERRSRLSRRRLLIHRHPGYPDTRYHPETRLVGLMPVLQSPSQRPQAQGSAYGPSRPFLFRDYDDDSENERHYDWSRG</sequence>
<keyword evidence="2" id="KW-0732">Signal</keyword>
<dbReference type="AlphaFoldDB" id="A0A507BE70"/>
<dbReference type="RefSeq" id="XP_030999494.1">
    <property type="nucleotide sequence ID" value="XM_031137122.1"/>
</dbReference>
<dbReference type="InParanoid" id="A0A507BE70"/>
<name>A0A507BE70_9PEZI</name>
<proteinExistence type="predicted"/>
<evidence type="ECO:0000313" key="4">
    <source>
        <dbReference type="EMBL" id="TPX17783.1"/>
    </source>
</evidence>
<feature type="region of interest" description="Disordered" evidence="1">
    <location>
        <begin position="314"/>
        <end position="349"/>
    </location>
</feature>
<comment type="caution">
    <text evidence="4">The sequence shown here is derived from an EMBL/GenBank/DDBJ whole genome shotgun (WGS) entry which is preliminary data.</text>
</comment>
<feature type="signal peptide" evidence="2">
    <location>
        <begin position="1"/>
        <end position="15"/>
    </location>
</feature>
<dbReference type="Pfam" id="PF14856">
    <property type="entry name" value="Hce2"/>
    <property type="match status" value="1"/>
</dbReference>
<dbReference type="EMBL" id="SKBQ01000012">
    <property type="protein sequence ID" value="TPX17783.1"/>
    <property type="molecule type" value="Genomic_DNA"/>
</dbReference>
<evidence type="ECO:0000313" key="5">
    <source>
        <dbReference type="Proteomes" id="UP000319257"/>
    </source>
</evidence>
<dbReference type="InterPro" id="IPR029226">
    <property type="entry name" value="Ecp2-like"/>
</dbReference>
<feature type="domain" description="Ecp2 effector protein-like" evidence="3">
    <location>
        <begin position="94"/>
        <end position="182"/>
    </location>
</feature>
<keyword evidence="5" id="KW-1185">Reference proteome</keyword>
<evidence type="ECO:0000256" key="1">
    <source>
        <dbReference type="SAM" id="MobiDB-lite"/>
    </source>
</evidence>
<evidence type="ECO:0000259" key="3">
    <source>
        <dbReference type="Pfam" id="PF14856"/>
    </source>
</evidence>
<feature type="compositionally biased region" description="Polar residues" evidence="1">
    <location>
        <begin position="322"/>
        <end position="340"/>
    </location>
</feature>
<organism evidence="4 5">
    <name type="scientific">Thyridium curvatum</name>
    <dbReference type="NCBI Taxonomy" id="1093900"/>
    <lineage>
        <taxon>Eukaryota</taxon>
        <taxon>Fungi</taxon>
        <taxon>Dikarya</taxon>
        <taxon>Ascomycota</taxon>
        <taxon>Pezizomycotina</taxon>
        <taxon>Sordariomycetes</taxon>
        <taxon>Sordariomycetidae</taxon>
        <taxon>Thyridiales</taxon>
        <taxon>Thyridiaceae</taxon>
        <taxon>Thyridium</taxon>
    </lineage>
</organism>
<dbReference type="Proteomes" id="UP000319257">
    <property type="component" value="Unassembled WGS sequence"/>
</dbReference>
<reference evidence="4 5" key="1">
    <citation type="submission" date="2019-06" db="EMBL/GenBank/DDBJ databases">
        <title>Draft genome sequence of the filamentous fungus Phialemoniopsis curvata isolated from diesel fuel.</title>
        <authorList>
            <person name="Varaljay V.A."/>
            <person name="Lyon W.J."/>
            <person name="Crouch A.L."/>
            <person name="Drake C.E."/>
            <person name="Hollomon J.M."/>
            <person name="Nadeau L.J."/>
            <person name="Nunn H.S."/>
            <person name="Stevenson B.S."/>
            <person name="Bojanowski C.L."/>
            <person name="Crookes-Goodson W.J."/>
        </authorList>
    </citation>
    <scope>NUCLEOTIDE SEQUENCE [LARGE SCALE GENOMIC DNA]</scope>
    <source>
        <strain evidence="4 5">D216</strain>
    </source>
</reference>
<feature type="chain" id="PRO_5021424718" description="Ecp2 effector protein-like domain-containing protein" evidence="2">
    <location>
        <begin position="16"/>
        <end position="457"/>
    </location>
</feature>
<feature type="region of interest" description="Disordered" evidence="1">
    <location>
        <begin position="235"/>
        <end position="258"/>
    </location>
</feature>
<accession>A0A507BE70</accession>